<dbReference type="EMBL" id="LR783302">
    <property type="protein sequence ID" value="CAB3225340.1"/>
    <property type="molecule type" value="mRNA"/>
</dbReference>
<dbReference type="PANTHER" id="PTHR43477">
    <property type="entry name" value="DIHYDROANTICAPSIN 7-DEHYDROGENASE"/>
    <property type="match status" value="1"/>
</dbReference>
<keyword evidence="4" id="KW-0520">NAD</keyword>
<organism evidence="15">
    <name type="scientific">Phallusia mammillata</name>
    <dbReference type="NCBI Taxonomy" id="59560"/>
    <lineage>
        <taxon>Eukaryota</taxon>
        <taxon>Metazoa</taxon>
        <taxon>Chordata</taxon>
        <taxon>Tunicata</taxon>
        <taxon>Ascidiacea</taxon>
        <taxon>Phlebobranchia</taxon>
        <taxon>Ascidiidae</taxon>
        <taxon>Phallusia</taxon>
    </lineage>
</organism>
<comment type="catalytic activity">
    <reaction evidence="14">
        <text>(R)-3-hydroxybutanoate + NAD(+) = acetoacetate + NADH + H(+)</text>
        <dbReference type="Rhea" id="RHEA:20521"/>
        <dbReference type="ChEBI" id="CHEBI:10983"/>
        <dbReference type="ChEBI" id="CHEBI:13705"/>
        <dbReference type="ChEBI" id="CHEBI:15378"/>
        <dbReference type="ChEBI" id="CHEBI:57540"/>
        <dbReference type="ChEBI" id="CHEBI:57945"/>
        <dbReference type="EC" id="1.1.1.30"/>
    </reaction>
</comment>
<dbReference type="EC" id="1.1.1.30" evidence="7"/>
<evidence type="ECO:0000256" key="8">
    <source>
        <dbReference type="ARBA" id="ARBA00039194"/>
    </source>
</evidence>
<dbReference type="PRINTS" id="PR00080">
    <property type="entry name" value="SDRFAMILY"/>
</dbReference>
<dbReference type="SUPFAM" id="SSF51735">
    <property type="entry name" value="NAD(P)-binding Rossmann-fold domains"/>
    <property type="match status" value="1"/>
</dbReference>
<evidence type="ECO:0000256" key="2">
    <source>
        <dbReference type="ARBA" id="ARBA00006484"/>
    </source>
</evidence>
<dbReference type="GO" id="GO:0016617">
    <property type="term" value="F:4-oxoproline reductase activity"/>
    <property type="evidence" value="ECO:0007669"/>
    <property type="project" value="UniProtKB-EC"/>
</dbReference>
<dbReference type="FunFam" id="3.40.50.720:FF:000084">
    <property type="entry name" value="Short-chain dehydrogenase reductase"/>
    <property type="match status" value="1"/>
</dbReference>
<dbReference type="GO" id="GO:0003858">
    <property type="term" value="F:3-hydroxybutyrate dehydrogenase activity"/>
    <property type="evidence" value="ECO:0007669"/>
    <property type="project" value="UniProtKB-EC"/>
</dbReference>
<gene>
    <name evidence="15" type="primary">Bdh2</name>
</gene>
<evidence type="ECO:0000256" key="12">
    <source>
        <dbReference type="ARBA" id="ARBA00043083"/>
    </source>
</evidence>
<evidence type="ECO:0000256" key="14">
    <source>
        <dbReference type="ARBA" id="ARBA00049550"/>
    </source>
</evidence>
<dbReference type="Gene3D" id="3.40.50.720">
    <property type="entry name" value="NAD(P)-binding Rossmann-like Domain"/>
    <property type="match status" value="1"/>
</dbReference>
<evidence type="ECO:0000256" key="5">
    <source>
        <dbReference type="ARBA" id="ARBA00034698"/>
    </source>
</evidence>
<dbReference type="PANTHER" id="PTHR43477:SF4">
    <property type="entry name" value="DEHYDROGENASE_REDUCTASE SDR FAMILY MEMBER 6"/>
    <property type="match status" value="1"/>
</dbReference>
<evidence type="ECO:0000256" key="6">
    <source>
        <dbReference type="ARBA" id="ARBA00038956"/>
    </source>
</evidence>
<dbReference type="InterPro" id="IPR051122">
    <property type="entry name" value="SDR_DHRS6-like"/>
</dbReference>
<accession>A0A6F9D6T2</accession>
<evidence type="ECO:0000256" key="1">
    <source>
        <dbReference type="ARBA" id="ARBA00004924"/>
    </source>
</evidence>
<dbReference type="InterPro" id="IPR036291">
    <property type="entry name" value="NAD(P)-bd_dom_sf"/>
</dbReference>
<dbReference type="EC" id="1.1.1.104" evidence="6"/>
<evidence type="ECO:0000256" key="10">
    <source>
        <dbReference type="ARBA" id="ARBA00042309"/>
    </source>
</evidence>
<protein>
    <recommendedName>
        <fullName evidence="8">Dehydrogenase/reductase SDR family member 6</fullName>
        <ecNumber evidence="6">1.1.1.104</ecNumber>
        <ecNumber evidence="7">1.1.1.30</ecNumber>
    </recommendedName>
    <alternativeName>
        <fullName evidence="12">(R)-beta-hydroxybutyrate dehydrogenase</fullName>
    </alternativeName>
    <alternativeName>
        <fullName evidence="10">3-hydroxybutyrate dehydrogenase type 2</fullName>
    </alternativeName>
    <alternativeName>
        <fullName evidence="13">4-oxo-L-proline reductase</fullName>
    </alternativeName>
    <alternativeName>
        <fullName evidence="11">Oxidoreductase UCPA</fullName>
    </alternativeName>
    <alternativeName>
        <fullName evidence="9">Short chain dehydrogenase/reductase family 15C member 1</fullName>
    </alternativeName>
</protein>
<evidence type="ECO:0000256" key="3">
    <source>
        <dbReference type="ARBA" id="ARBA00023002"/>
    </source>
</evidence>
<evidence type="ECO:0000313" key="15">
    <source>
        <dbReference type="EMBL" id="CAB3225340.1"/>
    </source>
</evidence>
<dbReference type="AlphaFoldDB" id="A0A6F9D6T2"/>
<comment type="similarity">
    <text evidence="2">Belongs to the short-chain dehydrogenases/reductases (SDR) family.</text>
</comment>
<evidence type="ECO:0000256" key="9">
    <source>
        <dbReference type="ARBA" id="ARBA00041727"/>
    </source>
</evidence>
<evidence type="ECO:0000256" key="13">
    <source>
        <dbReference type="ARBA" id="ARBA00043199"/>
    </source>
</evidence>
<proteinExistence type="evidence at transcript level"/>
<sequence length="283" mass="30525">MHHRTATPDLKLSVGFKTGCCDFICCDYFAVTTENMGRLEGKVCVVTAAAQGMGRASVLAFAEEGAIVYASDINLEKLKEIEKPGSIFVSKLDVTDRAAIDKYVATLPNVDVLFNVAGIVITGSVLDCTDKEWDLTMNVNVKSMFHMIQTILPKMLEAGKGSIINMSSVASNRLGVYLRCVYQTSKAAVTGLTKSVAADYIKEGIRCNCIQPGTIDTPSLNARIASNAKMDPIESKKMFEARTPAKRFGTAEEVAKLAVYLASDESVYVTGGEHVIDGGWSLI</sequence>
<evidence type="ECO:0000256" key="7">
    <source>
        <dbReference type="ARBA" id="ARBA00038959"/>
    </source>
</evidence>
<dbReference type="GO" id="GO:0019290">
    <property type="term" value="P:siderophore biosynthetic process"/>
    <property type="evidence" value="ECO:0007669"/>
    <property type="project" value="TreeGrafter"/>
</dbReference>
<comment type="pathway">
    <text evidence="5">Amino-acid metabolism.</text>
</comment>
<name>A0A6F9D6T2_9ASCI</name>
<keyword evidence="3" id="KW-0560">Oxidoreductase</keyword>
<evidence type="ECO:0000256" key="11">
    <source>
        <dbReference type="ARBA" id="ARBA00042565"/>
    </source>
</evidence>
<dbReference type="InterPro" id="IPR002347">
    <property type="entry name" value="SDR_fam"/>
</dbReference>
<comment type="pathway">
    <text evidence="1">Siderophore biosynthesis.</text>
</comment>
<dbReference type="PRINTS" id="PR00081">
    <property type="entry name" value="GDHRDH"/>
</dbReference>
<dbReference type="GO" id="GO:0005737">
    <property type="term" value="C:cytoplasm"/>
    <property type="evidence" value="ECO:0007669"/>
    <property type="project" value="TreeGrafter"/>
</dbReference>
<dbReference type="Pfam" id="PF13561">
    <property type="entry name" value="adh_short_C2"/>
    <property type="match status" value="1"/>
</dbReference>
<reference evidence="15" key="1">
    <citation type="submission" date="2020-04" db="EMBL/GenBank/DDBJ databases">
        <authorList>
            <person name="Neveu A P."/>
        </authorList>
    </citation>
    <scope>NUCLEOTIDE SEQUENCE</scope>
    <source>
        <tissue evidence="15">Whole embryo</tissue>
    </source>
</reference>
<evidence type="ECO:0000256" key="4">
    <source>
        <dbReference type="ARBA" id="ARBA00023027"/>
    </source>
</evidence>